<evidence type="ECO:0000313" key="1">
    <source>
        <dbReference type="EMBL" id="OEF97731.1"/>
    </source>
</evidence>
<gene>
    <name evidence="1" type="ORF">BHF68_14130</name>
</gene>
<dbReference type="InterPro" id="IPR025906">
    <property type="entry name" value="YjfB_motility"/>
</dbReference>
<proteinExistence type="predicted"/>
<dbReference type="STRING" id="766136.BHF68_14130"/>
<evidence type="ECO:0000313" key="2">
    <source>
        <dbReference type="Proteomes" id="UP000094296"/>
    </source>
</evidence>
<dbReference type="AlphaFoldDB" id="A0A1E5G3S5"/>
<dbReference type="RefSeq" id="WP_069642601.1">
    <property type="nucleotide sequence ID" value="NZ_MIJE01000005.1"/>
</dbReference>
<evidence type="ECO:0008006" key="3">
    <source>
        <dbReference type="Google" id="ProtNLM"/>
    </source>
</evidence>
<organism evidence="1 2">
    <name type="scientific">Desulfuribacillus alkaliarsenatis</name>
    <dbReference type="NCBI Taxonomy" id="766136"/>
    <lineage>
        <taxon>Bacteria</taxon>
        <taxon>Bacillati</taxon>
        <taxon>Bacillota</taxon>
        <taxon>Desulfuribacillia</taxon>
        <taxon>Desulfuribacillales</taxon>
        <taxon>Desulfuribacillaceae</taxon>
        <taxon>Desulfuribacillus</taxon>
    </lineage>
</organism>
<accession>A0A1E5G3S5</accession>
<comment type="caution">
    <text evidence="1">The sequence shown here is derived from an EMBL/GenBank/DDBJ whole genome shotgun (WGS) entry which is preliminary data.</text>
</comment>
<dbReference type="OrthoDB" id="1924973at2"/>
<dbReference type="EMBL" id="MIJE01000005">
    <property type="protein sequence ID" value="OEF97731.1"/>
    <property type="molecule type" value="Genomic_DNA"/>
</dbReference>
<keyword evidence="2" id="KW-1185">Reference proteome</keyword>
<reference evidence="1 2" key="1">
    <citation type="submission" date="2016-09" db="EMBL/GenBank/DDBJ databases">
        <title>Draft genome sequence for the type strain of Desulfuribacillus alkaliarsenatis AHT28, an obligately anaerobic, sulfidogenic bacterium isolated from Russian soda lake sediments.</title>
        <authorList>
            <person name="Abin C.A."/>
            <person name="Hollibaugh J.T."/>
        </authorList>
    </citation>
    <scope>NUCLEOTIDE SEQUENCE [LARGE SCALE GENOMIC DNA]</scope>
    <source>
        <strain evidence="1 2">AHT28</strain>
    </source>
</reference>
<name>A0A1E5G3S5_9FIRM</name>
<dbReference type="Pfam" id="PF14070">
    <property type="entry name" value="YjfB_motility"/>
    <property type="match status" value="1"/>
</dbReference>
<dbReference type="Proteomes" id="UP000094296">
    <property type="component" value="Unassembled WGS sequence"/>
</dbReference>
<sequence>MDVAKMSMSLSQMQLQQDASMAVMKMAMDTAMTQTADITDLLESSMKTIDPNVKAMEQSVQPHLGGNIDLYL</sequence>
<protein>
    <recommendedName>
        <fullName evidence="3">Motility protein</fullName>
    </recommendedName>
</protein>